<protein>
    <submittedName>
        <fullName evidence="1">MSMEG_0570 family nitrogen starvation response protein</fullName>
    </submittedName>
</protein>
<dbReference type="NCBIfam" id="TIGR04042">
    <property type="entry name" value="MSMEG_0570_fam"/>
    <property type="match status" value="1"/>
</dbReference>
<dbReference type="InterPro" id="IPR023846">
    <property type="entry name" value="CHP04042_MSMEG0570"/>
</dbReference>
<reference evidence="1" key="2">
    <citation type="submission" date="2021-01" db="EMBL/GenBank/DDBJ databases">
        <authorList>
            <person name="Mieszkin S."/>
            <person name="Pouder E."/>
            <person name="Alain K."/>
        </authorList>
    </citation>
    <scope>NUCLEOTIDE SEQUENCE</scope>
    <source>
        <strain evidence="1">HW T2.11</strain>
    </source>
</reference>
<evidence type="ECO:0000313" key="2">
    <source>
        <dbReference type="Proteomes" id="UP000708298"/>
    </source>
</evidence>
<dbReference type="EMBL" id="JAESVB010000004">
    <property type="protein sequence ID" value="MCB8875715.1"/>
    <property type="molecule type" value="Genomic_DNA"/>
</dbReference>
<reference evidence="1" key="1">
    <citation type="journal article" date="2021" name="Microorganisms">
        <title>Acidisoma silvae sp. nov. and Acidisomacellulosilytica sp. nov., Two Acidophilic Bacteria Isolated from Decaying Wood, Hydrolyzing Cellulose and Producing Poly-3-hydroxybutyrate.</title>
        <authorList>
            <person name="Mieszkin S."/>
            <person name="Pouder E."/>
            <person name="Uroz S."/>
            <person name="Simon-Colin C."/>
            <person name="Alain K."/>
        </authorList>
    </citation>
    <scope>NUCLEOTIDE SEQUENCE</scope>
    <source>
        <strain evidence="1">HW T2.11</strain>
    </source>
</reference>
<gene>
    <name evidence="1" type="ORF">ASILVAE211_11020</name>
</gene>
<dbReference type="AlphaFoldDB" id="A0A964DYT0"/>
<sequence length="97" mass="10776">MPEMEFALRWPDGSESRCYSPSLVVEDHLTVGQAYPVADLVTRTQAAMTEASRRVEAKFGFPCSRAMATQATVARQASRWQSEPGAEITVLSFHRLT</sequence>
<keyword evidence="2" id="KW-1185">Reference proteome</keyword>
<organism evidence="1 2">
    <name type="scientific">Acidisoma silvae</name>
    <dbReference type="NCBI Taxonomy" id="2802396"/>
    <lineage>
        <taxon>Bacteria</taxon>
        <taxon>Pseudomonadati</taxon>
        <taxon>Pseudomonadota</taxon>
        <taxon>Alphaproteobacteria</taxon>
        <taxon>Acetobacterales</taxon>
        <taxon>Acidocellaceae</taxon>
        <taxon>Acidisoma</taxon>
    </lineage>
</organism>
<comment type="caution">
    <text evidence="1">The sequence shown here is derived from an EMBL/GenBank/DDBJ whole genome shotgun (WGS) entry which is preliminary data.</text>
</comment>
<evidence type="ECO:0000313" key="1">
    <source>
        <dbReference type="EMBL" id="MCB8875715.1"/>
    </source>
</evidence>
<dbReference type="RefSeq" id="WP_227321377.1">
    <property type="nucleotide sequence ID" value="NZ_JAESVB010000004.1"/>
</dbReference>
<accession>A0A964DYT0</accession>
<dbReference type="Proteomes" id="UP000708298">
    <property type="component" value="Unassembled WGS sequence"/>
</dbReference>
<name>A0A964DYT0_9PROT</name>
<proteinExistence type="predicted"/>